<dbReference type="SUPFAM" id="SSF53686">
    <property type="entry name" value="Tryptophan synthase beta subunit-like PLP-dependent enzymes"/>
    <property type="match status" value="1"/>
</dbReference>
<evidence type="ECO:0000313" key="5">
    <source>
        <dbReference type="EMBL" id="MFD1705381.1"/>
    </source>
</evidence>
<dbReference type="InterPro" id="IPR001926">
    <property type="entry name" value="TrpB-like_PALP"/>
</dbReference>
<feature type="domain" description="Tryptophan synthase beta chain-like PALP" evidence="4">
    <location>
        <begin position="28"/>
        <end position="317"/>
    </location>
</feature>
<evidence type="ECO:0000256" key="2">
    <source>
        <dbReference type="ARBA" id="ARBA00022898"/>
    </source>
</evidence>
<gene>
    <name evidence="5" type="primary">eutB</name>
    <name evidence="5" type="ORF">ACFSCZ_01280</name>
</gene>
<dbReference type="NCBIfam" id="NF005680">
    <property type="entry name" value="PRK07476.1"/>
    <property type="match status" value="1"/>
</dbReference>
<dbReference type="CDD" id="cd01562">
    <property type="entry name" value="Thr-dehyd"/>
    <property type="match status" value="1"/>
</dbReference>
<keyword evidence="2" id="KW-0663">Pyridoxal phosphate</keyword>
<proteinExistence type="predicted"/>
<comment type="cofactor">
    <cofactor evidence="1">
        <name>pyridoxal 5'-phosphate</name>
        <dbReference type="ChEBI" id="CHEBI:597326"/>
    </cofactor>
</comment>
<protein>
    <submittedName>
        <fullName evidence="5">Hydroxyectoine utilization dehydratase EutB</fullName>
    </submittedName>
</protein>
<keyword evidence="3" id="KW-0456">Lyase</keyword>
<dbReference type="RefSeq" id="WP_380771752.1">
    <property type="nucleotide sequence ID" value="NZ_JBHUEO010000003.1"/>
</dbReference>
<reference evidence="6" key="1">
    <citation type="journal article" date="2019" name="Int. J. Syst. Evol. Microbiol.">
        <title>The Global Catalogue of Microorganisms (GCM) 10K type strain sequencing project: providing services to taxonomists for standard genome sequencing and annotation.</title>
        <authorList>
            <consortium name="The Broad Institute Genomics Platform"/>
            <consortium name="The Broad Institute Genome Sequencing Center for Infectious Disease"/>
            <person name="Wu L."/>
            <person name="Ma J."/>
        </authorList>
    </citation>
    <scope>NUCLEOTIDE SEQUENCE [LARGE SCALE GENOMIC DNA]</scope>
    <source>
        <strain evidence="6">CGMCC 1.12295</strain>
    </source>
</reference>
<dbReference type="Pfam" id="PF00291">
    <property type="entry name" value="PALP"/>
    <property type="match status" value="1"/>
</dbReference>
<dbReference type="Proteomes" id="UP001597301">
    <property type="component" value="Unassembled WGS sequence"/>
</dbReference>
<evidence type="ECO:0000259" key="4">
    <source>
        <dbReference type="Pfam" id="PF00291"/>
    </source>
</evidence>
<dbReference type="PANTHER" id="PTHR48078:SF6">
    <property type="entry name" value="L-THREONINE DEHYDRATASE CATABOLIC TDCB"/>
    <property type="match status" value="1"/>
</dbReference>
<organism evidence="5 6">
    <name type="scientific">Siminovitchia sediminis</name>
    <dbReference type="NCBI Taxonomy" id="1274353"/>
    <lineage>
        <taxon>Bacteria</taxon>
        <taxon>Bacillati</taxon>
        <taxon>Bacillota</taxon>
        <taxon>Bacilli</taxon>
        <taxon>Bacillales</taxon>
        <taxon>Bacillaceae</taxon>
        <taxon>Siminovitchia</taxon>
    </lineage>
</organism>
<name>A0ABW4KE27_9BACI</name>
<evidence type="ECO:0000256" key="3">
    <source>
        <dbReference type="ARBA" id="ARBA00023239"/>
    </source>
</evidence>
<dbReference type="PANTHER" id="PTHR48078">
    <property type="entry name" value="THREONINE DEHYDRATASE, MITOCHONDRIAL-RELATED"/>
    <property type="match status" value="1"/>
</dbReference>
<evidence type="ECO:0000313" key="6">
    <source>
        <dbReference type="Proteomes" id="UP001597301"/>
    </source>
</evidence>
<sequence>MNKAVRSIPKAEGLSLQKVYEARKRVYQIVKPTPLLHSIPLSECLSSSAYLKLENYHEIGAFKVRGATNKILSLPKEKRERGVATFSTGNHGLAVAYVAKKMGIQATVCISPRVPKAKVDAIRRAGAHIEIVGNSQDDAEKHCYELEEKRGLTVIKPFDDAEVISGQGTIGLEMAEEKPDLEAVVIPLSGGGLFAGVALALKSYNPSIQVIGVSMERSPVMYESIKAGKPVVLEEQETLADSLLGGIGLKNDYTFECVKQYADDLILVSEEEIAEAMGFMADEHRMIVEGAAATGVAALLNKKLTSQFSEVGTIITGNNVDLSVISKVIRDYELQRQK</sequence>
<dbReference type="Gene3D" id="3.40.50.1100">
    <property type="match status" value="2"/>
</dbReference>
<dbReference type="InterPro" id="IPR036052">
    <property type="entry name" value="TrpB-like_PALP_sf"/>
</dbReference>
<keyword evidence="6" id="KW-1185">Reference proteome</keyword>
<dbReference type="InterPro" id="IPR050147">
    <property type="entry name" value="Ser/Thr_Dehydratase"/>
</dbReference>
<dbReference type="EMBL" id="JBHUEO010000003">
    <property type="protein sequence ID" value="MFD1705381.1"/>
    <property type="molecule type" value="Genomic_DNA"/>
</dbReference>
<evidence type="ECO:0000256" key="1">
    <source>
        <dbReference type="ARBA" id="ARBA00001933"/>
    </source>
</evidence>
<comment type="caution">
    <text evidence="5">The sequence shown here is derived from an EMBL/GenBank/DDBJ whole genome shotgun (WGS) entry which is preliminary data.</text>
</comment>
<accession>A0ABW4KE27</accession>